<dbReference type="EMBL" id="JAGMWN010000005">
    <property type="protein sequence ID" value="MBP5857632.1"/>
    <property type="molecule type" value="Genomic_DNA"/>
</dbReference>
<protein>
    <submittedName>
        <fullName evidence="1">Uncharacterized protein</fullName>
    </submittedName>
</protein>
<dbReference type="Proteomes" id="UP000672602">
    <property type="component" value="Unassembled WGS sequence"/>
</dbReference>
<sequence>MSDRCTDTLPVLEGKLAVILGEDLAVSLIRAARHRGEWGLDMQLAINDGLESLPPERRARALVLIDQLLAEGRGRQAQQD</sequence>
<accession>A0A8J7S8Y8</accession>
<reference evidence="1" key="1">
    <citation type="submission" date="2021-04" db="EMBL/GenBank/DDBJ databases">
        <authorList>
            <person name="Zhang D.-C."/>
        </authorList>
    </citation>
    <scope>NUCLEOTIDE SEQUENCE</scope>
    <source>
        <strain evidence="1">CGMCC 1.15697</strain>
    </source>
</reference>
<evidence type="ECO:0000313" key="1">
    <source>
        <dbReference type="EMBL" id="MBP5857632.1"/>
    </source>
</evidence>
<keyword evidence="2" id="KW-1185">Reference proteome</keyword>
<dbReference type="AlphaFoldDB" id="A0A8J7S8Y8"/>
<dbReference type="RefSeq" id="WP_210682223.1">
    <property type="nucleotide sequence ID" value="NZ_JAGMWN010000005.1"/>
</dbReference>
<evidence type="ECO:0000313" key="2">
    <source>
        <dbReference type="Proteomes" id="UP000672602"/>
    </source>
</evidence>
<organism evidence="1 2">
    <name type="scientific">Marivibrio halodurans</name>
    <dbReference type="NCBI Taxonomy" id="2039722"/>
    <lineage>
        <taxon>Bacteria</taxon>
        <taxon>Pseudomonadati</taxon>
        <taxon>Pseudomonadota</taxon>
        <taxon>Alphaproteobacteria</taxon>
        <taxon>Rhodospirillales</taxon>
        <taxon>Rhodospirillaceae</taxon>
        <taxon>Marivibrio</taxon>
    </lineage>
</organism>
<name>A0A8J7S8Y8_9PROT</name>
<gene>
    <name evidence="1" type="ORF">KAJ83_11480</name>
</gene>
<proteinExistence type="predicted"/>
<comment type="caution">
    <text evidence="1">The sequence shown here is derived from an EMBL/GenBank/DDBJ whole genome shotgun (WGS) entry which is preliminary data.</text>
</comment>